<feature type="domain" description="BTB" evidence="2">
    <location>
        <begin position="197"/>
        <end position="264"/>
    </location>
</feature>
<dbReference type="EMBL" id="OC864533">
    <property type="protein sequence ID" value="CAD7631769.1"/>
    <property type="molecule type" value="Genomic_DNA"/>
</dbReference>
<organism evidence="4">
    <name type="scientific">Medioppia subpectinata</name>
    <dbReference type="NCBI Taxonomy" id="1979941"/>
    <lineage>
        <taxon>Eukaryota</taxon>
        <taxon>Metazoa</taxon>
        <taxon>Ecdysozoa</taxon>
        <taxon>Arthropoda</taxon>
        <taxon>Chelicerata</taxon>
        <taxon>Arachnida</taxon>
        <taxon>Acari</taxon>
        <taxon>Acariformes</taxon>
        <taxon>Sarcoptiformes</taxon>
        <taxon>Oribatida</taxon>
        <taxon>Brachypylina</taxon>
        <taxon>Oppioidea</taxon>
        <taxon>Oppiidae</taxon>
        <taxon>Medioppia</taxon>
    </lineage>
</organism>
<evidence type="ECO:0008006" key="6">
    <source>
        <dbReference type="Google" id="ProtNLM"/>
    </source>
</evidence>
<dbReference type="InterPro" id="IPR002083">
    <property type="entry name" value="MATH/TRAF_dom"/>
</dbReference>
<dbReference type="Pfam" id="PF00917">
    <property type="entry name" value="MATH"/>
    <property type="match status" value="1"/>
</dbReference>
<dbReference type="SUPFAM" id="SSF49599">
    <property type="entry name" value="TRAF domain-like"/>
    <property type="match status" value="2"/>
</dbReference>
<feature type="region of interest" description="Disordered" evidence="1">
    <location>
        <begin position="366"/>
        <end position="391"/>
    </location>
</feature>
<evidence type="ECO:0000259" key="2">
    <source>
        <dbReference type="PROSITE" id="PS50097"/>
    </source>
</evidence>
<dbReference type="Gene3D" id="3.30.710.10">
    <property type="entry name" value="Potassium Channel Kv1.1, Chain A"/>
    <property type="match status" value="2"/>
</dbReference>
<name>A0A7R9L0S5_9ACAR</name>
<dbReference type="OrthoDB" id="6408997at2759"/>
<accession>A0A7R9L0S5</accession>
<feature type="domain" description="MATH" evidence="3">
    <location>
        <begin position="16"/>
        <end position="156"/>
    </location>
</feature>
<evidence type="ECO:0000256" key="1">
    <source>
        <dbReference type="SAM" id="MobiDB-lite"/>
    </source>
</evidence>
<proteinExistence type="predicted"/>
<dbReference type="Pfam" id="PF00651">
    <property type="entry name" value="BTB"/>
    <property type="match status" value="2"/>
</dbReference>
<gene>
    <name evidence="4" type="ORF">OSB1V03_LOCUS12178</name>
</gene>
<keyword evidence="5" id="KW-1185">Reference proteome</keyword>
<dbReference type="SMART" id="SM00225">
    <property type="entry name" value="BTB"/>
    <property type="match status" value="2"/>
</dbReference>
<dbReference type="Pfam" id="PF22486">
    <property type="entry name" value="MATH_2"/>
    <property type="match status" value="1"/>
</dbReference>
<dbReference type="SUPFAM" id="SSF54695">
    <property type="entry name" value="POZ domain"/>
    <property type="match status" value="2"/>
</dbReference>
<feature type="domain" description="MATH" evidence="3">
    <location>
        <begin position="394"/>
        <end position="534"/>
    </location>
</feature>
<dbReference type="EMBL" id="CAJPIZ010009958">
    <property type="protein sequence ID" value="CAG2112199.1"/>
    <property type="molecule type" value="Genomic_DNA"/>
</dbReference>
<evidence type="ECO:0000259" key="3">
    <source>
        <dbReference type="PROSITE" id="PS50144"/>
    </source>
</evidence>
<dbReference type="SMART" id="SM00061">
    <property type="entry name" value="MATH"/>
    <property type="match status" value="2"/>
</dbReference>
<feature type="non-terminal residue" evidence="4">
    <location>
        <position position="1"/>
    </location>
</feature>
<dbReference type="InterPro" id="IPR008974">
    <property type="entry name" value="TRAF-like"/>
</dbReference>
<feature type="domain" description="BTB" evidence="2">
    <location>
        <begin position="575"/>
        <end position="642"/>
    </location>
</feature>
<dbReference type="PANTHER" id="PTHR47022">
    <property type="entry name" value="BTB AND MATH DOMAIN-CONTAINING PROTEIN 36-RELATED"/>
    <property type="match status" value="1"/>
</dbReference>
<dbReference type="Gene3D" id="2.60.210.10">
    <property type="entry name" value="Apoptosis, Tumor Necrosis Factor Receptor Associated Protein 2, Chain A"/>
    <property type="match status" value="2"/>
</dbReference>
<dbReference type="PANTHER" id="PTHR47022:SF1">
    <property type="entry name" value="BTB AND MATH DOMAIN-CONTAINING PROTEIN 36-RELATED"/>
    <property type="match status" value="1"/>
</dbReference>
<dbReference type="PROSITE" id="PS50097">
    <property type="entry name" value="BTB"/>
    <property type="match status" value="2"/>
</dbReference>
<protein>
    <recommendedName>
        <fullName evidence="6">BTB domain-containing protein</fullName>
    </recommendedName>
</protein>
<dbReference type="PROSITE" id="PS50144">
    <property type="entry name" value="MATH"/>
    <property type="match status" value="2"/>
</dbReference>
<evidence type="ECO:0000313" key="5">
    <source>
        <dbReference type="Proteomes" id="UP000759131"/>
    </source>
</evidence>
<dbReference type="Proteomes" id="UP000759131">
    <property type="component" value="Unassembled WGS sequence"/>
</dbReference>
<evidence type="ECO:0000313" key="4">
    <source>
        <dbReference type="EMBL" id="CAD7631769.1"/>
    </source>
</evidence>
<dbReference type="AlphaFoldDB" id="A0A7R9L0S5"/>
<dbReference type="InterPro" id="IPR000210">
    <property type="entry name" value="BTB/POZ_dom"/>
</dbReference>
<sequence length="732" mass="84310">MNGISGETQEERGRSEATIRFVVNGVNQLDDNNLYSAVTYIRHLPWQIFVRIIEMKTTSGDPPLEVMTKYLLCSVCCDQQSRAKRLTNNWSCNARVELTLVAQSATGHSIKRNFAHKYISAQNNGWGYTQFIAFNDLLKTEKGFTKDNTIVVEAKVSADRPYGVIMRSNLGNIFATIQRKSVDIYPELAYFMNESMSDVVFKVEGKPIPALKELLSVKCEYFRTMFSGNYTESEAKEIEIVDTTHEAFKTIIWYLYSNQLAVDSDDMLIDLEFQFEVYRLADRFQIKRLLIYYENQLKANITEENLELVSKIAFTYEINSLKTCVKAFIDKTFDKLILEDSEYLKKINGFTDDYLFDKSIESGRKRARNTSHQTSDKTMDWISGDTSDERSRPSGVITFVVKDVHQLNTTDYRYSAVTHVRHLPWQIKAKVCEIRTTSGDPPSVVMTKKLGCFVICGDESRPKRLPPNCSCVARVELTLVAQSATGRNITGGIHHKYISEEKNGRGCYFVAFDDLLNPEKGFIKDNTIVVEAKVSAGRPYGVIMRSNAGNIFGTIQRKFSDSYPELIYFMNQFNSNVVFKVEGKPIPAVKEFLSFKSDYFRSMFSGCYVESDAKEIEIQDTTYEAFKTIIWYLYSNQLAIDSDDMLIDLDFEYSVYRLADRFQIKRLLDYYENQLKSNITEENLELVSRIAFNYRIDSLMICVKKFIDKTFNKLILEDSDYLKKINGFTDDY</sequence>
<dbReference type="InterPro" id="IPR011333">
    <property type="entry name" value="SKP1/BTB/POZ_sf"/>
</dbReference>
<reference evidence="4" key="1">
    <citation type="submission" date="2020-11" db="EMBL/GenBank/DDBJ databases">
        <authorList>
            <person name="Tran Van P."/>
        </authorList>
    </citation>
    <scope>NUCLEOTIDE SEQUENCE</scope>
</reference>